<comment type="caution">
    <text evidence="2">The sequence shown here is derived from an EMBL/GenBank/DDBJ whole genome shotgun (WGS) entry which is preliminary data.</text>
</comment>
<evidence type="ECO:0000313" key="3">
    <source>
        <dbReference type="Proteomes" id="UP000294489"/>
    </source>
</evidence>
<dbReference type="RefSeq" id="WP_208324618.1">
    <property type="nucleotide sequence ID" value="NZ_SOEC01000003.1"/>
</dbReference>
<sequence length="137" mass="15039">MAQRMESEPDSESEALPERRETLWLLALSPMLWMLYFLVSYATAAIWCAKVVGRDGSLEGARIAIGVYTLLTLVSIGIVTWRGFRKHSFGTATVPHDFDTPADRHRFLGFATVLLGGLSVVATLYVALAIVFIGSCT</sequence>
<name>A0A4R8FYE9_9GAMM</name>
<gene>
    <name evidence="2" type="ORF">DFO67_103268</name>
</gene>
<accession>A0A4R8FYE9</accession>
<evidence type="ECO:0000256" key="1">
    <source>
        <dbReference type="SAM" id="Phobius"/>
    </source>
</evidence>
<protein>
    <submittedName>
        <fullName evidence="2">Uncharacterized protein</fullName>
    </submittedName>
</protein>
<organism evidence="2 3">
    <name type="scientific">Modicisalibacter xianhensis</name>
    <dbReference type="NCBI Taxonomy" id="442341"/>
    <lineage>
        <taxon>Bacteria</taxon>
        <taxon>Pseudomonadati</taxon>
        <taxon>Pseudomonadota</taxon>
        <taxon>Gammaproteobacteria</taxon>
        <taxon>Oceanospirillales</taxon>
        <taxon>Halomonadaceae</taxon>
        <taxon>Modicisalibacter</taxon>
    </lineage>
</organism>
<evidence type="ECO:0000313" key="2">
    <source>
        <dbReference type="EMBL" id="TDX31670.1"/>
    </source>
</evidence>
<keyword evidence="1" id="KW-1133">Transmembrane helix</keyword>
<reference evidence="2 3" key="1">
    <citation type="submission" date="2019-03" db="EMBL/GenBank/DDBJ databases">
        <title>Freshwater and sediment microbial communities from various areas in North America, analyzing microbe dynamics in response to fracking.</title>
        <authorList>
            <person name="Lamendella R."/>
        </authorList>
    </citation>
    <scope>NUCLEOTIDE SEQUENCE [LARGE SCALE GENOMIC DNA]</scope>
    <source>
        <strain evidence="2 3">6_TX</strain>
    </source>
</reference>
<keyword evidence="1" id="KW-0812">Transmembrane</keyword>
<keyword evidence="1" id="KW-0472">Membrane</keyword>
<proteinExistence type="predicted"/>
<dbReference type="Proteomes" id="UP000294489">
    <property type="component" value="Unassembled WGS sequence"/>
</dbReference>
<feature type="transmembrane region" description="Helical" evidence="1">
    <location>
        <begin position="107"/>
        <end position="133"/>
    </location>
</feature>
<feature type="transmembrane region" description="Helical" evidence="1">
    <location>
        <begin position="23"/>
        <end position="49"/>
    </location>
</feature>
<feature type="transmembrane region" description="Helical" evidence="1">
    <location>
        <begin position="61"/>
        <end position="81"/>
    </location>
</feature>
<dbReference type="AlphaFoldDB" id="A0A4R8FYE9"/>
<dbReference type="EMBL" id="SOEC01000003">
    <property type="protein sequence ID" value="TDX31670.1"/>
    <property type="molecule type" value="Genomic_DNA"/>
</dbReference>